<dbReference type="EMBL" id="FQVN01000006">
    <property type="protein sequence ID" value="SHG09349.1"/>
    <property type="molecule type" value="Genomic_DNA"/>
</dbReference>
<organism evidence="2 3">
    <name type="scientific">Streptoalloteichus hindustanus</name>
    <dbReference type="NCBI Taxonomy" id="2017"/>
    <lineage>
        <taxon>Bacteria</taxon>
        <taxon>Bacillati</taxon>
        <taxon>Actinomycetota</taxon>
        <taxon>Actinomycetes</taxon>
        <taxon>Pseudonocardiales</taxon>
        <taxon>Pseudonocardiaceae</taxon>
        <taxon>Streptoalloteichus</taxon>
    </lineage>
</organism>
<dbReference type="Pfam" id="PF10939">
    <property type="entry name" value="DUF2631"/>
    <property type="match status" value="1"/>
</dbReference>
<keyword evidence="1" id="KW-1133">Transmembrane helix</keyword>
<evidence type="ECO:0000313" key="2">
    <source>
        <dbReference type="EMBL" id="SHG09349.1"/>
    </source>
</evidence>
<dbReference type="InterPro" id="IPR024341">
    <property type="entry name" value="DUF2631"/>
</dbReference>
<feature type="transmembrane region" description="Helical" evidence="1">
    <location>
        <begin position="70"/>
        <end position="88"/>
    </location>
</feature>
<keyword evidence="3" id="KW-1185">Reference proteome</keyword>
<evidence type="ECO:0000313" key="3">
    <source>
        <dbReference type="Proteomes" id="UP000184501"/>
    </source>
</evidence>
<protein>
    <recommendedName>
        <fullName evidence="4">DUF2631 domain-containing protein</fullName>
    </recommendedName>
</protein>
<dbReference type="AlphaFoldDB" id="A0A1M5H007"/>
<name>A0A1M5H007_STRHI</name>
<dbReference type="Proteomes" id="UP000184501">
    <property type="component" value="Unassembled WGS sequence"/>
</dbReference>
<evidence type="ECO:0000256" key="1">
    <source>
        <dbReference type="SAM" id="Phobius"/>
    </source>
</evidence>
<proteinExistence type="predicted"/>
<accession>A0A1M5H007</accession>
<sequence length="96" mass="10870">MATVSNSSNSSSSELEKRHAVTALDLEQEPSAEWGWHGTFPRATQIAGWLTAAVMLLMLIGNHRGHVEDIFLVLIAVTMAFMLVRDIIKRRTHWRR</sequence>
<gene>
    <name evidence="2" type="ORF">SAMN05444320_106342</name>
</gene>
<evidence type="ECO:0008006" key="4">
    <source>
        <dbReference type="Google" id="ProtNLM"/>
    </source>
</evidence>
<feature type="transmembrane region" description="Helical" evidence="1">
    <location>
        <begin position="46"/>
        <end position="64"/>
    </location>
</feature>
<keyword evidence="1" id="KW-0472">Membrane</keyword>
<keyword evidence="1" id="KW-0812">Transmembrane</keyword>
<reference evidence="2 3" key="1">
    <citation type="submission" date="2016-11" db="EMBL/GenBank/DDBJ databases">
        <authorList>
            <person name="Jaros S."/>
            <person name="Januszkiewicz K."/>
            <person name="Wedrychowicz H."/>
        </authorList>
    </citation>
    <scope>NUCLEOTIDE SEQUENCE [LARGE SCALE GENOMIC DNA]</scope>
    <source>
        <strain evidence="2 3">DSM 44523</strain>
    </source>
</reference>
<dbReference type="STRING" id="2017.SAMN05444320_106342"/>